<evidence type="ECO:0000313" key="3">
    <source>
        <dbReference type="Proteomes" id="UP001362999"/>
    </source>
</evidence>
<comment type="caution">
    <text evidence="2">The sequence shown here is derived from an EMBL/GenBank/DDBJ whole genome shotgun (WGS) entry which is preliminary data.</text>
</comment>
<dbReference type="EMBL" id="JAWWNJ010000103">
    <property type="protein sequence ID" value="KAK6993143.1"/>
    <property type="molecule type" value="Genomic_DNA"/>
</dbReference>
<keyword evidence="3" id="KW-1185">Reference proteome</keyword>
<gene>
    <name evidence="2" type="ORF">R3P38DRAFT_2567240</name>
</gene>
<feature type="non-terminal residue" evidence="2">
    <location>
        <position position="1"/>
    </location>
</feature>
<proteinExistence type="predicted"/>
<accession>A0AAV9ZW49</accession>
<organism evidence="2 3">
    <name type="scientific">Favolaschia claudopus</name>
    <dbReference type="NCBI Taxonomy" id="2862362"/>
    <lineage>
        <taxon>Eukaryota</taxon>
        <taxon>Fungi</taxon>
        <taxon>Dikarya</taxon>
        <taxon>Basidiomycota</taxon>
        <taxon>Agaricomycotina</taxon>
        <taxon>Agaricomycetes</taxon>
        <taxon>Agaricomycetidae</taxon>
        <taxon>Agaricales</taxon>
        <taxon>Marasmiineae</taxon>
        <taxon>Mycenaceae</taxon>
        <taxon>Favolaschia</taxon>
    </lineage>
</organism>
<evidence type="ECO:0000313" key="2">
    <source>
        <dbReference type="EMBL" id="KAK6993143.1"/>
    </source>
</evidence>
<reference evidence="2 3" key="1">
    <citation type="journal article" date="2024" name="J Genomics">
        <title>Draft genome sequencing and assembly of Favolaschia claudopus CIRM-BRFM 2984 isolated from oak limbs.</title>
        <authorList>
            <person name="Navarro D."/>
            <person name="Drula E."/>
            <person name="Chaduli D."/>
            <person name="Cazenave R."/>
            <person name="Ahrendt S."/>
            <person name="Wang J."/>
            <person name="Lipzen A."/>
            <person name="Daum C."/>
            <person name="Barry K."/>
            <person name="Grigoriev I.V."/>
            <person name="Favel A."/>
            <person name="Rosso M.N."/>
            <person name="Martin F."/>
        </authorList>
    </citation>
    <scope>NUCLEOTIDE SEQUENCE [LARGE SCALE GENOMIC DNA]</scope>
    <source>
        <strain evidence="2 3">CIRM-BRFM 2984</strain>
    </source>
</reference>
<name>A0AAV9ZW49_9AGAR</name>
<evidence type="ECO:0000256" key="1">
    <source>
        <dbReference type="SAM" id="MobiDB-lite"/>
    </source>
</evidence>
<dbReference type="Proteomes" id="UP001362999">
    <property type="component" value="Unassembled WGS sequence"/>
</dbReference>
<sequence length="94" mass="10831">VLCYGDPTLPEYYAIRDLKNRMLPPVRRGARRAGLTLEEGEELQDEIKEYAKSVSRKRARDGDIENEPETSRVRKKPQMTRLSADKRLALTTVN</sequence>
<feature type="region of interest" description="Disordered" evidence="1">
    <location>
        <begin position="53"/>
        <end position="94"/>
    </location>
</feature>
<protein>
    <submittedName>
        <fullName evidence="2">Uncharacterized protein</fullName>
    </submittedName>
</protein>
<dbReference type="AlphaFoldDB" id="A0AAV9ZW49"/>